<dbReference type="InterPro" id="IPR014748">
    <property type="entry name" value="Enoyl-CoA_hydra_C"/>
</dbReference>
<dbReference type="Gene3D" id="1.10.12.10">
    <property type="entry name" value="Lyase 2-enoyl-coa Hydratase, Chain A, domain 2"/>
    <property type="match status" value="1"/>
</dbReference>
<dbReference type="InterPro" id="IPR018376">
    <property type="entry name" value="Enoyl-CoA_hyd/isom_CS"/>
</dbReference>
<feature type="compositionally biased region" description="Basic and acidic residues" evidence="3">
    <location>
        <begin position="233"/>
        <end position="247"/>
    </location>
</feature>
<dbReference type="AlphaFoldDB" id="A0A4R5EM78"/>
<dbReference type="Proteomes" id="UP000294662">
    <property type="component" value="Unassembled WGS sequence"/>
</dbReference>
<dbReference type="EMBL" id="SMFP01000012">
    <property type="protein sequence ID" value="TDE35662.1"/>
    <property type="molecule type" value="Genomic_DNA"/>
</dbReference>
<name>A0A4R5EM78_9RHOB</name>
<dbReference type="InterPro" id="IPR001753">
    <property type="entry name" value="Enoyl-CoA_hydra/iso"/>
</dbReference>
<dbReference type="PANTHER" id="PTHR43802:SF1">
    <property type="entry name" value="IP11341P-RELATED"/>
    <property type="match status" value="1"/>
</dbReference>
<feature type="region of interest" description="Disordered" evidence="3">
    <location>
        <begin position="226"/>
        <end position="253"/>
    </location>
</feature>
<protein>
    <submittedName>
        <fullName evidence="4">Crotonase/enoyl-CoA hydratase family protein</fullName>
    </submittedName>
</protein>
<organism evidence="4 5">
    <name type="scientific">Antarcticimicrobium sediminis</name>
    <dbReference type="NCBI Taxonomy" id="2546227"/>
    <lineage>
        <taxon>Bacteria</taxon>
        <taxon>Pseudomonadati</taxon>
        <taxon>Pseudomonadota</taxon>
        <taxon>Alphaproteobacteria</taxon>
        <taxon>Rhodobacterales</taxon>
        <taxon>Paracoccaceae</taxon>
        <taxon>Antarcticimicrobium</taxon>
    </lineage>
</organism>
<evidence type="ECO:0000256" key="1">
    <source>
        <dbReference type="ARBA" id="ARBA00005254"/>
    </source>
</evidence>
<keyword evidence="5" id="KW-1185">Reference proteome</keyword>
<reference evidence="4 5" key="1">
    <citation type="submission" date="2019-03" db="EMBL/GenBank/DDBJ databases">
        <authorList>
            <person name="Zhang S."/>
        </authorList>
    </citation>
    <scope>NUCLEOTIDE SEQUENCE [LARGE SCALE GENOMIC DNA]</scope>
    <source>
        <strain evidence="4 5">S4J41</strain>
    </source>
</reference>
<evidence type="ECO:0000256" key="3">
    <source>
        <dbReference type="SAM" id="MobiDB-lite"/>
    </source>
</evidence>
<comment type="caution">
    <text evidence="4">The sequence shown here is derived from an EMBL/GenBank/DDBJ whole genome shotgun (WGS) entry which is preliminary data.</text>
</comment>
<evidence type="ECO:0000313" key="4">
    <source>
        <dbReference type="EMBL" id="TDE35662.1"/>
    </source>
</evidence>
<dbReference type="CDD" id="cd06558">
    <property type="entry name" value="crotonase-like"/>
    <property type="match status" value="1"/>
</dbReference>
<evidence type="ECO:0000256" key="2">
    <source>
        <dbReference type="RuleBase" id="RU003707"/>
    </source>
</evidence>
<comment type="similarity">
    <text evidence="1 2">Belongs to the enoyl-CoA hydratase/isomerase family.</text>
</comment>
<dbReference type="Gene3D" id="3.90.226.10">
    <property type="entry name" value="2-enoyl-CoA Hydratase, Chain A, domain 1"/>
    <property type="match status" value="1"/>
</dbReference>
<accession>A0A4R5EM78</accession>
<dbReference type="NCBIfam" id="NF006100">
    <property type="entry name" value="PRK08252.1"/>
    <property type="match status" value="1"/>
</dbReference>
<dbReference type="GO" id="GO:0003824">
    <property type="term" value="F:catalytic activity"/>
    <property type="evidence" value="ECO:0007669"/>
    <property type="project" value="InterPro"/>
</dbReference>
<dbReference type="PROSITE" id="PS00166">
    <property type="entry name" value="ENOYL_COA_HYDRATASE"/>
    <property type="match status" value="1"/>
</dbReference>
<evidence type="ECO:0000313" key="5">
    <source>
        <dbReference type="Proteomes" id="UP000294662"/>
    </source>
</evidence>
<gene>
    <name evidence="4" type="ORF">E1B25_17075</name>
</gene>
<proteinExistence type="inferred from homology"/>
<dbReference type="InterPro" id="IPR029045">
    <property type="entry name" value="ClpP/crotonase-like_dom_sf"/>
</dbReference>
<dbReference type="Pfam" id="PF00378">
    <property type="entry name" value="ECH_1"/>
    <property type="match status" value="1"/>
</dbReference>
<dbReference type="SUPFAM" id="SSF52096">
    <property type="entry name" value="ClpP/crotonase"/>
    <property type="match status" value="1"/>
</dbReference>
<dbReference type="RefSeq" id="WP_132830760.1">
    <property type="nucleotide sequence ID" value="NZ_SMFP01000012.1"/>
</dbReference>
<sequence>MENVIYEVSEGVAVITLNRPQAKNAIDAATAQAIEAAMDRLEADPSVRVGILTGAGGTFCSGMDLKAFLRGEVVVTPRRGFAGIASCPPPVPLIAAIEGYSVAGGFEIALSCDLIVASRAAQFGLPEVRRGLVATAGGMLRIPGLLPPNVAHELVLTGRMASAQEMAGYGLVNRLVDEGEALQGAKALAAEIAANGPVAVRTSKAVMRQSLHWSQDEMFERQDEAARPVFTSEDAKEGARAFAEKRAPRWSGR</sequence>
<dbReference type="PANTHER" id="PTHR43802">
    <property type="entry name" value="ENOYL-COA HYDRATASE"/>
    <property type="match status" value="1"/>
</dbReference>
<dbReference type="OrthoDB" id="5730382at2"/>